<reference evidence="2" key="2">
    <citation type="submission" date="2019-06" db="EMBL/GenBank/DDBJ databases">
        <title>Genomics analysis of Aphanomyces spp. identifies a new class of oomycete effector associated with host adaptation.</title>
        <authorList>
            <person name="Gaulin E."/>
        </authorList>
    </citation>
    <scope>NUCLEOTIDE SEQUENCE</scope>
    <source>
        <strain evidence="2">CBS 578.67</strain>
    </source>
</reference>
<keyword evidence="1" id="KW-0472">Membrane</keyword>
<feature type="transmembrane region" description="Helical" evidence="1">
    <location>
        <begin position="220"/>
        <end position="239"/>
    </location>
</feature>
<sequence length="326" mass="36850">MMVPRQLLSHIDWPREAEGMLFRYVAALAVSAGMTLCTCFTVFKWENVKSDAGHGTMFMVFFCWFVWSVATLCRTLVVYTNDRIDSLEHLTIRHLTFVTETFFNAISLWFMVAAYEFQRRALCPRNERSHRTCLTWYMLLIGGVSIGILVALLVIEYAGTMVQGVLSANPTKSVALSAVMLTKISWVSWGLRCLAVIYPAAVACWLNLRRDHLKFQGLPKALSLIVFYFLVMNAPYLVVDPLLDVDEFPTVQDKDHAMKLLGIMRTLSYFSGVAISFVMGFSVQGFDAFYHDPKHHPPSHSVALTMGPRRRLFSGSSSLFVLLSDS</sequence>
<keyword evidence="1" id="KW-0812">Transmembrane</keyword>
<evidence type="ECO:0000313" key="2">
    <source>
        <dbReference type="EMBL" id="KAF0698482.1"/>
    </source>
</evidence>
<feature type="transmembrane region" description="Helical" evidence="1">
    <location>
        <begin position="97"/>
        <end position="115"/>
    </location>
</feature>
<dbReference type="AlphaFoldDB" id="A0A485KRL6"/>
<evidence type="ECO:0000256" key="1">
    <source>
        <dbReference type="SAM" id="Phobius"/>
    </source>
</evidence>
<feature type="transmembrane region" description="Helical" evidence="1">
    <location>
        <begin position="267"/>
        <end position="290"/>
    </location>
</feature>
<gene>
    <name evidence="3" type="primary">Aste57867_10905</name>
    <name evidence="2" type="ORF">As57867_010865</name>
    <name evidence="3" type="ORF">ASTE57867_10905</name>
</gene>
<feature type="transmembrane region" description="Helical" evidence="1">
    <location>
        <begin position="189"/>
        <end position="208"/>
    </location>
</feature>
<feature type="transmembrane region" description="Helical" evidence="1">
    <location>
        <begin position="55"/>
        <end position="77"/>
    </location>
</feature>
<keyword evidence="4" id="KW-1185">Reference proteome</keyword>
<feature type="transmembrane region" description="Helical" evidence="1">
    <location>
        <begin position="136"/>
        <end position="155"/>
    </location>
</feature>
<dbReference type="OrthoDB" id="63734at2759"/>
<reference evidence="3 4" key="1">
    <citation type="submission" date="2019-03" db="EMBL/GenBank/DDBJ databases">
        <authorList>
            <person name="Gaulin E."/>
            <person name="Dumas B."/>
        </authorList>
    </citation>
    <scope>NUCLEOTIDE SEQUENCE [LARGE SCALE GENOMIC DNA]</scope>
    <source>
        <strain evidence="3">CBS 568.67</strain>
    </source>
</reference>
<name>A0A485KRL6_9STRA</name>
<evidence type="ECO:0000313" key="4">
    <source>
        <dbReference type="Proteomes" id="UP000332933"/>
    </source>
</evidence>
<evidence type="ECO:0000313" key="3">
    <source>
        <dbReference type="EMBL" id="VFT87773.1"/>
    </source>
</evidence>
<dbReference type="EMBL" id="CAADRA010005258">
    <property type="protein sequence ID" value="VFT87773.1"/>
    <property type="molecule type" value="Genomic_DNA"/>
</dbReference>
<accession>A0A485KRL6</accession>
<keyword evidence="1" id="KW-1133">Transmembrane helix</keyword>
<feature type="transmembrane region" description="Helical" evidence="1">
    <location>
        <begin position="20"/>
        <end position="43"/>
    </location>
</feature>
<organism evidence="3 4">
    <name type="scientific">Aphanomyces stellatus</name>
    <dbReference type="NCBI Taxonomy" id="120398"/>
    <lineage>
        <taxon>Eukaryota</taxon>
        <taxon>Sar</taxon>
        <taxon>Stramenopiles</taxon>
        <taxon>Oomycota</taxon>
        <taxon>Saprolegniomycetes</taxon>
        <taxon>Saprolegniales</taxon>
        <taxon>Verrucalvaceae</taxon>
        <taxon>Aphanomyces</taxon>
    </lineage>
</organism>
<protein>
    <submittedName>
        <fullName evidence="3">Aste57867_10905 protein</fullName>
    </submittedName>
</protein>
<dbReference type="Proteomes" id="UP000332933">
    <property type="component" value="Unassembled WGS sequence"/>
</dbReference>
<proteinExistence type="predicted"/>
<dbReference type="EMBL" id="VJMH01005237">
    <property type="protein sequence ID" value="KAF0698482.1"/>
    <property type="molecule type" value="Genomic_DNA"/>
</dbReference>